<feature type="non-terminal residue" evidence="10">
    <location>
        <position position="1"/>
    </location>
</feature>
<dbReference type="PaxDb" id="2850-Phatrdraft36"/>
<comment type="similarity">
    <text evidence="3 9">Belongs to the glycosyl hydrolase 47 family.</text>
</comment>
<dbReference type="GO" id="GO:0005509">
    <property type="term" value="F:calcium ion binding"/>
    <property type="evidence" value="ECO:0007669"/>
    <property type="project" value="InterPro"/>
</dbReference>
<evidence type="ECO:0000256" key="7">
    <source>
        <dbReference type="PIRSR" id="PIRSR601382-2"/>
    </source>
</evidence>
<dbReference type="GO" id="GO:0005783">
    <property type="term" value="C:endoplasmic reticulum"/>
    <property type="evidence" value="ECO:0007669"/>
    <property type="project" value="TreeGrafter"/>
</dbReference>
<feature type="active site" description="Proton donor" evidence="6">
    <location>
        <position position="371"/>
    </location>
</feature>
<feature type="disulfide bond" evidence="8">
    <location>
        <begin position="321"/>
        <end position="357"/>
    </location>
</feature>
<reference evidence="11" key="2">
    <citation type="submission" date="2008-08" db="EMBL/GenBank/DDBJ databases">
        <authorList>
            <consortium name="Diatom Consortium"/>
            <person name="Grigoriev I."/>
            <person name="Grimwood J."/>
            <person name="Kuo A."/>
            <person name="Otillar R.P."/>
            <person name="Salamov A."/>
            <person name="Detter J.C."/>
            <person name="Lindquist E."/>
            <person name="Shapiro H."/>
            <person name="Lucas S."/>
            <person name="Glavina del Rio T."/>
            <person name="Pitluck S."/>
            <person name="Rokhsar D."/>
            <person name="Bowler C."/>
        </authorList>
    </citation>
    <scope>GENOME REANNOTATION</scope>
    <source>
        <strain evidence="11">CCAP 1055/1</strain>
    </source>
</reference>
<dbReference type="GO" id="GO:0000139">
    <property type="term" value="C:Golgi membrane"/>
    <property type="evidence" value="ECO:0007669"/>
    <property type="project" value="TreeGrafter"/>
</dbReference>
<evidence type="ECO:0000256" key="4">
    <source>
        <dbReference type="ARBA" id="ARBA00022801"/>
    </source>
</evidence>
<reference evidence="10 11" key="1">
    <citation type="journal article" date="2008" name="Nature">
        <title>The Phaeodactylum genome reveals the evolutionary history of diatom genomes.</title>
        <authorList>
            <person name="Bowler C."/>
            <person name="Allen A.E."/>
            <person name="Badger J.H."/>
            <person name="Grimwood J."/>
            <person name="Jabbari K."/>
            <person name="Kuo A."/>
            <person name="Maheswari U."/>
            <person name="Martens C."/>
            <person name="Maumus F."/>
            <person name="Otillar R.P."/>
            <person name="Rayko E."/>
            <person name="Salamov A."/>
            <person name="Vandepoele K."/>
            <person name="Beszteri B."/>
            <person name="Gruber A."/>
            <person name="Heijde M."/>
            <person name="Katinka M."/>
            <person name="Mock T."/>
            <person name="Valentin K."/>
            <person name="Verret F."/>
            <person name="Berges J.A."/>
            <person name="Brownlee C."/>
            <person name="Cadoret J.P."/>
            <person name="Chiovitti A."/>
            <person name="Choi C.J."/>
            <person name="Coesel S."/>
            <person name="De Martino A."/>
            <person name="Detter J.C."/>
            <person name="Durkin C."/>
            <person name="Falciatore A."/>
            <person name="Fournet J."/>
            <person name="Haruta M."/>
            <person name="Huysman M.J."/>
            <person name="Jenkins B.D."/>
            <person name="Jiroutova K."/>
            <person name="Jorgensen R.E."/>
            <person name="Joubert Y."/>
            <person name="Kaplan A."/>
            <person name="Kroger N."/>
            <person name="Kroth P.G."/>
            <person name="La Roche J."/>
            <person name="Lindquist E."/>
            <person name="Lommer M."/>
            <person name="Martin-Jezequel V."/>
            <person name="Lopez P.J."/>
            <person name="Lucas S."/>
            <person name="Mangogna M."/>
            <person name="McGinnis K."/>
            <person name="Medlin L.K."/>
            <person name="Montsant A."/>
            <person name="Oudot-Le Secq M.P."/>
            <person name="Napoli C."/>
            <person name="Obornik M."/>
            <person name="Parker M.S."/>
            <person name="Petit J.L."/>
            <person name="Porcel B.M."/>
            <person name="Poulsen N."/>
            <person name="Robison M."/>
            <person name="Rychlewski L."/>
            <person name="Rynearson T.A."/>
            <person name="Schmutz J."/>
            <person name="Shapiro H."/>
            <person name="Siaut M."/>
            <person name="Stanley M."/>
            <person name="Sussman M.R."/>
            <person name="Taylor A.R."/>
            <person name="Vardi A."/>
            <person name="von Dassow P."/>
            <person name="Vyverman W."/>
            <person name="Willis A."/>
            <person name="Wyrwicz L.S."/>
            <person name="Rokhsar D.S."/>
            <person name="Weissenbach J."/>
            <person name="Armbrust E.V."/>
            <person name="Green B.R."/>
            <person name="Van de Peer Y."/>
            <person name="Grigoriev I.V."/>
        </authorList>
    </citation>
    <scope>NUCLEOTIDE SEQUENCE [LARGE SCALE GENOMIC DNA]</scope>
    <source>
        <strain evidence="10 11">CCAP 1055/1</strain>
    </source>
</reference>
<feature type="active site" evidence="6">
    <location>
        <position position="395"/>
    </location>
</feature>
<dbReference type="GO" id="GO:0005975">
    <property type="term" value="P:carbohydrate metabolic process"/>
    <property type="evidence" value="ECO:0007669"/>
    <property type="project" value="InterPro"/>
</dbReference>
<dbReference type="EC" id="3.2.1.-" evidence="9"/>
<evidence type="ECO:0000256" key="3">
    <source>
        <dbReference type="ARBA" id="ARBA00007658"/>
    </source>
</evidence>
<dbReference type="Proteomes" id="UP000000759">
    <property type="component" value="Unassembled WGS sequence"/>
</dbReference>
<dbReference type="STRING" id="556484.B7S490"/>
<dbReference type="GO" id="GO:0004571">
    <property type="term" value="F:mannosyl-oligosaccharide 1,2-alpha-mannosidase activity"/>
    <property type="evidence" value="ECO:0007669"/>
    <property type="project" value="InterPro"/>
</dbReference>
<dbReference type="PANTHER" id="PTHR11742:SF6">
    <property type="entry name" value="MANNOSYL-OLIGOSACCHARIDE ALPHA-1,2-MANNOSIDASE IA-RELATED"/>
    <property type="match status" value="1"/>
</dbReference>
<keyword evidence="5 8" id="KW-1015">Disulfide bond</keyword>
<dbReference type="OrthoDB" id="8118055at2759"/>
<keyword evidence="7" id="KW-0106">Calcium</keyword>
<name>B7S490_PHATC</name>
<evidence type="ECO:0000256" key="1">
    <source>
        <dbReference type="ARBA" id="ARBA00001913"/>
    </source>
</evidence>
<dbReference type="InParanoid" id="B7S490"/>
<dbReference type="HOGENOM" id="CLU_003818_3_2_1"/>
<evidence type="ECO:0000313" key="11">
    <source>
        <dbReference type="Proteomes" id="UP000000759"/>
    </source>
</evidence>
<dbReference type="InterPro" id="IPR012341">
    <property type="entry name" value="6hp_glycosidase-like_sf"/>
</dbReference>
<accession>B7S490</accession>
<dbReference type="eggNOG" id="KOG2204">
    <property type="taxonomic scope" value="Eukaryota"/>
</dbReference>
<protein>
    <recommendedName>
        <fullName evidence="9">alpha-1,2-Mannosidase</fullName>
        <ecNumber evidence="9">3.2.1.-</ecNumber>
    </recommendedName>
</protein>
<dbReference type="InterPro" id="IPR036026">
    <property type="entry name" value="Seven-hairpin_glycosidases"/>
</dbReference>
<keyword evidence="4 9" id="KW-0378">Hydrolase</keyword>
<evidence type="ECO:0000256" key="2">
    <source>
        <dbReference type="ARBA" id="ARBA00004922"/>
    </source>
</evidence>
<feature type="binding site" evidence="7">
    <location>
        <position position="482"/>
    </location>
    <ligand>
        <name>Ca(2+)</name>
        <dbReference type="ChEBI" id="CHEBI:29108"/>
    </ligand>
</feature>
<keyword evidence="11" id="KW-1185">Reference proteome</keyword>
<dbReference type="InterPro" id="IPR050749">
    <property type="entry name" value="Glycosyl_Hydrolase_47"/>
</dbReference>
<comment type="cofactor">
    <cofactor evidence="1 7">
        <name>Ca(2+)</name>
        <dbReference type="ChEBI" id="CHEBI:29108"/>
    </cofactor>
</comment>
<sequence length="489" mass="55881">YVDGTPGPYEITETLRQQSDQVARSRRFHVQKAMRFVWGNYVKYAFGKDELKPQSASGSDQWGGQGITLVDSLDTLWLMNLKDEFWQARDWVRDHLDHSTVGSVSVFETTIRDLGGLLAAFDWSKDRVFLDKAVDLGDRLLRAFDGATTGIPWGEVNLASGNRKNIGWSGDNAIVAEFGTVQIENRYLSKLTADDKYAKKTERVYEILDEISYPDGLYPYYLRNDPRNKGKFLRDGVTIRPEFSNDKLTFGAMADSLYEYFLKTWLQGGRTEPLYRAMYDKSIQGMHDQLLQTSTPSKLTYIADKNRNSGTMDHKMDHLVCFMGGLLALGAYTDPLGLDSTRAQRDLQTAKALTYTCYQMYARMNTGISAEYVQFYAGRDFQIGRGAPHYLLRPEAVESFFILHQLTGDPVYREWGWEVFQAIEKYCKTPYGYGALNNVADVNGKPRDSMESFFLAETLKYLYLLQDPDTEVDVLHKHVFNTEAHPLRI</sequence>
<evidence type="ECO:0000313" key="10">
    <source>
        <dbReference type="EMBL" id="EEC42593.1"/>
    </source>
</evidence>
<feature type="active site" description="Proton donor" evidence="6">
    <location>
        <position position="108"/>
    </location>
</feature>
<evidence type="ECO:0000256" key="5">
    <source>
        <dbReference type="ARBA" id="ARBA00023157"/>
    </source>
</evidence>
<evidence type="ECO:0000256" key="8">
    <source>
        <dbReference type="PIRSR" id="PIRSR601382-3"/>
    </source>
</evidence>
<gene>
    <name evidence="10" type="ORF">PHATRDRAFT_bd36</name>
</gene>
<dbReference type="Gene3D" id="1.50.10.10">
    <property type="match status" value="1"/>
</dbReference>
<dbReference type="InterPro" id="IPR001382">
    <property type="entry name" value="Glyco_hydro_47"/>
</dbReference>
<proteinExistence type="inferred from homology"/>
<keyword evidence="9" id="KW-0326">Glycosidase</keyword>
<dbReference type="PRINTS" id="PR00747">
    <property type="entry name" value="GLYHDRLASE47"/>
</dbReference>
<dbReference type="AlphaFoldDB" id="B7S490"/>
<dbReference type="SUPFAM" id="SSF48225">
    <property type="entry name" value="Seven-hairpin glycosidases"/>
    <property type="match status" value="1"/>
</dbReference>
<evidence type="ECO:0000256" key="6">
    <source>
        <dbReference type="PIRSR" id="PIRSR601382-1"/>
    </source>
</evidence>
<dbReference type="KEGG" id="pti:PHATRDRAFT_bd36"/>
<evidence type="ECO:0000256" key="9">
    <source>
        <dbReference type="RuleBase" id="RU361193"/>
    </source>
</evidence>
<dbReference type="GeneID" id="7205019"/>
<dbReference type="Pfam" id="PF01532">
    <property type="entry name" value="Glyco_hydro_47"/>
    <property type="match status" value="1"/>
</dbReference>
<dbReference type="PANTHER" id="PTHR11742">
    <property type="entry name" value="MANNOSYL-OLIGOSACCHARIDE ALPHA-1,2-MANNOSIDASE-RELATED"/>
    <property type="match status" value="1"/>
</dbReference>
<dbReference type="FunFam" id="1.50.10.10:FF:000055">
    <property type="entry name" value="alpha-1,2-Mannosidase"/>
    <property type="match status" value="1"/>
</dbReference>
<dbReference type="EMBL" id="DS999284">
    <property type="protein sequence ID" value="EEC42593.1"/>
    <property type="molecule type" value="Genomic_DNA"/>
</dbReference>
<feature type="active site" evidence="6">
    <location>
        <position position="255"/>
    </location>
</feature>
<organism evidence="10 11">
    <name type="scientific">Phaeodactylum tricornutum (strain CCAP 1055/1)</name>
    <dbReference type="NCBI Taxonomy" id="556484"/>
    <lineage>
        <taxon>Eukaryota</taxon>
        <taxon>Sar</taxon>
        <taxon>Stramenopiles</taxon>
        <taxon>Ochrophyta</taxon>
        <taxon>Bacillariophyta</taxon>
        <taxon>Bacillariophyceae</taxon>
        <taxon>Bacillariophycidae</taxon>
        <taxon>Naviculales</taxon>
        <taxon>Phaeodactylaceae</taxon>
        <taxon>Phaeodactylum</taxon>
    </lineage>
</organism>
<keyword evidence="7" id="KW-0479">Metal-binding</keyword>
<feature type="non-terminal residue" evidence="10">
    <location>
        <position position="489"/>
    </location>
</feature>
<dbReference type="RefSeq" id="XP_002176357.1">
    <property type="nucleotide sequence ID" value="XM_002176321.1"/>
</dbReference>
<comment type="pathway">
    <text evidence="2">Protein modification; protein glycosylation.</text>
</comment>